<evidence type="ECO:0000256" key="1">
    <source>
        <dbReference type="SAM" id="MobiDB-lite"/>
    </source>
</evidence>
<protein>
    <submittedName>
        <fullName evidence="2">Uncharacterized protein</fullName>
    </submittedName>
</protein>
<dbReference type="SUPFAM" id="SSF54768">
    <property type="entry name" value="dsRNA-binding domain-like"/>
    <property type="match status" value="1"/>
</dbReference>
<evidence type="ECO:0000313" key="2">
    <source>
        <dbReference type="EMBL" id="OQV18026.1"/>
    </source>
</evidence>
<organism evidence="2 3">
    <name type="scientific">Hypsibius exemplaris</name>
    <name type="common">Freshwater tardigrade</name>
    <dbReference type="NCBI Taxonomy" id="2072580"/>
    <lineage>
        <taxon>Eukaryota</taxon>
        <taxon>Metazoa</taxon>
        <taxon>Ecdysozoa</taxon>
        <taxon>Tardigrada</taxon>
        <taxon>Eutardigrada</taxon>
        <taxon>Parachela</taxon>
        <taxon>Hypsibioidea</taxon>
        <taxon>Hypsibiidae</taxon>
        <taxon>Hypsibius</taxon>
    </lineage>
</organism>
<gene>
    <name evidence="2" type="ORF">BV898_07967</name>
</gene>
<feature type="region of interest" description="Disordered" evidence="1">
    <location>
        <begin position="137"/>
        <end position="171"/>
    </location>
</feature>
<dbReference type="OrthoDB" id="10662671at2759"/>
<dbReference type="Gene3D" id="3.30.160.20">
    <property type="match status" value="1"/>
</dbReference>
<dbReference type="Proteomes" id="UP000192578">
    <property type="component" value="Unassembled WGS sequence"/>
</dbReference>
<keyword evidence="3" id="KW-1185">Reference proteome</keyword>
<accession>A0A1W0WS49</accession>
<reference evidence="3" key="1">
    <citation type="submission" date="2017-01" db="EMBL/GenBank/DDBJ databases">
        <title>Comparative genomics of anhydrobiosis in the tardigrade Hypsibius dujardini.</title>
        <authorList>
            <person name="Yoshida Y."/>
            <person name="Koutsovoulos G."/>
            <person name="Laetsch D."/>
            <person name="Stevens L."/>
            <person name="Kumar S."/>
            <person name="Horikawa D."/>
            <person name="Ishino K."/>
            <person name="Komine S."/>
            <person name="Tomita M."/>
            <person name="Blaxter M."/>
            <person name="Arakawa K."/>
        </authorList>
    </citation>
    <scope>NUCLEOTIDE SEQUENCE [LARGE SCALE GENOMIC DNA]</scope>
    <source>
        <strain evidence="3">Z151</strain>
    </source>
</reference>
<sequence>MPATDYVTMATHFARLTPGGGELVLEELARTGPDHARSFVSGARASGGYRVEGIGRGGTLKEARHEACRDFIYCVLKNDLNLILETLANDTSICSVTNRAPNKYREGPTTALPQRPVGGLLSKTLTAASKQTGVPVVTFAPSDDEDEQSVPDGKTDRKHPAAAGRAKSDAPDAEFVKVPLKDFEQFISKVMPL</sequence>
<dbReference type="AlphaFoldDB" id="A0A1W0WS49"/>
<proteinExistence type="predicted"/>
<name>A0A1W0WS49_HYPEX</name>
<evidence type="ECO:0000313" key="3">
    <source>
        <dbReference type="Proteomes" id="UP000192578"/>
    </source>
</evidence>
<dbReference type="EMBL" id="MTYJ01000054">
    <property type="protein sequence ID" value="OQV18026.1"/>
    <property type="molecule type" value="Genomic_DNA"/>
</dbReference>
<comment type="caution">
    <text evidence="2">The sequence shown here is derived from an EMBL/GenBank/DDBJ whole genome shotgun (WGS) entry which is preliminary data.</text>
</comment>